<comment type="caution">
    <text evidence="2">The sequence shown here is derived from an EMBL/GenBank/DDBJ whole genome shotgun (WGS) entry which is preliminary data.</text>
</comment>
<dbReference type="AlphaFoldDB" id="A0A3D8I1P7"/>
<name>A0A3D8I1P7_9HELI</name>
<organism evidence="2 3">
    <name type="scientific">Helicobacter marmotae</name>
    <dbReference type="NCBI Taxonomy" id="152490"/>
    <lineage>
        <taxon>Bacteria</taxon>
        <taxon>Pseudomonadati</taxon>
        <taxon>Campylobacterota</taxon>
        <taxon>Epsilonproteobacteria</taxon>
        <taxon>Campylobacterales</taxon>
        <taxon>Helicobacteraceae</taxon>
        <taxon>Helicobacter</taxon>
    </lineage>
</organism>
<proteinExistence type="predicted"/>
<protein>
    <submittedName>
        <fullName evidence="2">Uncharacterized protein</fullName>
    </submittedName>
</protein>
<accession>A0A3D8I1P7</accession>
<feature type="region of interest" description="Disordered" evidence="1">
    <location>
        <begin position="1"/>
        <end position="44"/>
    </location>
</feature>
<evidence type="ECO:0000256" key="1">
    <source>
        <dbReference type="SAM" id="MobiDB-lite"/>
    </source>
</evidence>
<feature type="compositionally biased region" description="Polar residues" evidence="1">
    <location>
        <begin position="15"/>
        <end position="44"/>
    </location>
</feature>
<dbReference type="Proteomes" id="UP000256599">
    <property type="component" value="Unassembled WGS sequence"/>
</dbReference>
<evidence type="ECO:0000313" key="3">
    <source>
        <dbReference type="Proteomes" id="UP000256599"/>
    </source>
</evidence>
<reference evidence="2 3" key="1">
    <citation type="submission" date="2018-04" db="EMBL/GenBank/DDBJ databases">
        <title>Novel Campyloabacter and Helicobacter Species and Strains.</title>
        <authorList>
            <person name="Mannion A.J."/>
            <person name="Shen Z."/>
            <person name="Fox J.G."/>
        </authorList>
    </citation>
    <scope>NUCLEOTIDE SEQUENCE [LARGE SCALE GENOMIC DNA]</scope>
    <source>
        <strain evidence="2 3">MIT 98-6070</strain>
    </source>
</reference>
<gene>
    <name evidence="2" type="ORF">CQA63_08345</name>
</gene>
<feature type="compositionally biased region" description="Basic and acidic residues" evidence="1">
    <location>
        <begin position="1"/>
        <end position="12"/>
    </location>
</feature>
<dbReference type="EMBL" id="NXLR01000020">
    <property type="protein sequence ID" value="RDU59060.1"/>
    <property type="molecule type" value="Genomic_DNA"/>
</dbReference>
<keyword evidence="3" id="KW-1185">Reference proteome</keyword>
<evidence type="ECO:0000313" key="2">
    <source>
        <dbReference type="EMBL" id="RDU59060.1"/>
    </source>
</evidence>
<sequence>MSLLPIKDKELLSKTPKSATSDSGRDSSVATLPQNDKLTAFTKNPKSNASLRSHALPLELIIGLGLSSGFAKRFSITLGMTNLATRKGNPHIINTCNGN</sequence>